<keyword evidence="1" id="KW-0812">Transmembrane</keyword>
<reference evidence="2 3" key="1">
    <citation type="submission" date="2020-05" db="EMBL/GenBank/DDBJ databases">
        <title>Draft genome of xy-202 and genomic insight in genome of the genus Peptostreptococcus.</title>
        <authorList>
            <person name="Zhang Z."/>
        </authorList>
    </citation>
    <scope>NUCLEOTIDE SEQUENCE [LARGE SCALE GENOMIC DNA]</scope>
    <source>
        <strain evidence="2 3">DSM 27025</strain>
    </source>
</reference>
<comment type="caution">
    <text evidence="2">The sequence shown here is derived from an EMBL/GenBank/DDBJ whole genome shotgun (WGS) entry which is preliminary data.</text>
</comment>
<gene>
    <name evidence="2" type="ORF">HLB29_07090</name>
</gene>
<proteinExistence type="predicted"/>
<sequence length="74" mass="8657">MFNTNINVLQIFASTFFVFAILVIFPFFVMSKMNNKENKNKKIANILLKIVLPEIILFIIGVFAIFWIVKINLF</sequence>
<name>A0ABR6TM07_9FIRM</name>
<keyword evidence="1" id="KW-1133">Transmembrane helix</keyword>
<protein>
    <submittedName>
        <fullName evidence="2">Uncharacterized protein</fullName>
    </submittedName>
</protein>
<evidence type="ECO:0000256" key="1">
    <source>
        <dbReference type="SAM" id="Phobius"/>
    </source>
</evidence>
<dbReference type="RefSeq" id="WP_185624466.1">
    <property type="nucleotide sequence ID" value="NZ_JABGBW010000005.1"/>
</dbReference>
<accession>A0ABR6TM07</accession>
<organism evidence="2 3">
    <name type="scientific">Peptostreptococcus canis</name>
    <dbReference type="NCBI Taxonomy" id="1159213"/>
    <lineage>
        <taxon>Bacteria</taxon>
        <taxon>Bacillati</taxon>
        <taxon>Bacillota</taxon>
        <taxon>Clostridia</taxon>
        <taxon>Peptostreptococcales</taxon>
        <taxon>Peptostreptococcaceae</taxon>
        <taxon>Peptostreptococcus</taxon>
    </lineage>
</organism>
<keyword evidence="1" id="KW-0472">Membrane</keyword>
<feature type="transmembrane region" description="Helical" evidence="1">
    <location>
        <begin position="50"/>
        <end position="69"/>
    </location>
</feature>
<keyword evidence="3" id="KW-1185">Reference proteome</keyword>
<evidence type="ECO:0000313" key="2">
    <source>
        <dbReference type="EMBL" id="MBC2576449.1"/>
    </source>
</evidence>
<dbReference type="Proteomes" id="UP000713904">
    <property type="component" value="Unassembled WGS sequence"/>
</dbReference>
<feature type="transmembrane region" description="Helical" evidence="1">
    <location>
        <begin position="6"/>
        <end position="29"/>
    </location>
</feature>
<evidence type="ECO:0000313" key="3">
    <source>
        <dbReference type="Proteomes" id="UP000713904"/>
    </source>
</evidence>
<dbReference type="EMBL" id="JABGBW010000005">
    <property type="protein sequence ID" value="MBC2576449.1"/>
    <property type="molecule type" value="Genomic_DNA"/>
</dbReference>